<keyword evidence="3" id="KW-0812">Transmembrane</keyword>
<keyword evidence="3" id="KW-1133">Transmembrane helix</keyword>
<dbReference type="PANTHER" id="PTHR32089">
    <property type="entry name" value="METHYL-ACCEPTING CHEMOTAXIS PROTEIN MCPB"/>
    <property type="match status" value="1"/>
</dbReference>
<evidence type="ECO:0000256" key="3">
    <source>
        <dbReference type="SAM" id="Phobius"/>
    </source>
</evidence>
<dbReference type="SMART" id="SM00283">
    <property type="entry name" value="MA"/>
    <property type="match status" value="1"/>
</dbReference>
<dbReference type="PANTHER" id="PTHR32089:SF112">
    <property type="entry name" value="LYSOZYME-LIKE PROTEIN-RELATED"/>
    <property type="match status" value="1"/>
</dbReference>
<dbReference type="GO" id="GO:0007165">
    <property type="term" value="P:signal transduction"/>
    <property type="evidence" value="ECO:0007669"/>
    <property type="project" value="UniProtKB-KW"/>
</dbReference>
<evidence type="ECO:0000259" key="4">
    <source>
        <dbReference type="PROSITE" id="PS50111"/>
    </source>
</evidence>
<keyword evidence="1 2" id="KW-0807">Transducer</keyword>
<dbReference type="Proteomes" id="UP000238205">
    <property type="component" value="Unassembled WGS sequence"/>
</dbReference>
<dbReference type="GO" id="GO:0016020">
    <property type="term" value="C:membrane"/>
    <property type="evidence" value="ECO:0007669"/>
    <property type="project" value="InterPro"/>
</dbReference>
<evidence type="ECO:0000313" key="5">
    <source>
        <dbReference type="EMBL" id="PRY74654.1"/>
    </source>
</evidence>
<reference evidence="5 6" key="1">
    <citation type="submission" date="2018-03" db="EMBL/GenBank/DDBJ databases">
        <title>Genomic Encyclopedia of Archaeal and Bacterial Type Strains, Phase II (KMG-II): from individual species to whole genera.</title>
        <authorList>
            <person name="Goeker M."/>
        </authorList>
    </citation>
    <scope>NUCLEOTIDE SEQUENCE [LARGE SCALE GENOMIC DNA]</scope>
    <source>
        <strain evidence="5 6">DSM 13175</strain>
    </source>
</reference>
<keyword evidence="6" id="KW-1185">Reference proteome</keyword>
<feature type="transmembrane region" description="Helical" evidence="3">
    <location>
        <begin position="21"/>
        <end position="43"/>
    </location>
</feature>
<dbReference type="EMBL" id="PVTO01000040">
    <property type="protein sequence ID" value="PRY74654.1"/>
    <property type="molecule type" value="Genomic_DNA"/>
</dbReference>
<name>A0A2T0VTT1_9LACT</name>
<comment type="caution">
    <text evidence="5">The sequence shown here is derived from an EMBL/GenBank/DDBJ whole genome shotgun (WGS) entry which is preliminary data.</text>
</comment>
<proteinExistence type="predicted"/>
<evidence type="ECO:0000313" key="6">
    <source>
        <dbReference type="Proteomes" id="UP000238205"/>
    </source>
</evidence>
<feature type="domain" description="Methyl-accepting transducer" evidence="4">
    <location>
        <begin position="404"/>
        <end position="661"/>
    </location>
</feature>
<protein>
    <submittedName>
        <fullName evidence="5">Methyl-accepting chemotaxis protein</fullName>
    </submittedName>
</protein>
<gene>
    <name evidence="5" type="ORF">CLV38_1401</name>
</gene>
<dbReference type="InterPro" id="IPR004089">
    <property type="entry name" value="MCPsignal_dom"/>
</dbReference>
<dbReference type="CDD" id="cd18773">
    <property type="entry name" value="PDC1_HK_sensor"/>
    <property type="match status" value="1"/>
</dbReference>
<dbReference type="SUPFAM" id="SSF58104">
    <property type="entry name" value="Methyl-accepting chemotaxis protein (MCP) signaling domain"/>
    <property type="match status" value="1"/>
</dbReference>
<dbReference type="Gene3D" id="1.10.287.950">
    <property type="entry name" value="Methyl-accepting chemotaxis protein"/>
    <property type="match status" value="1"/>
</dbReference>
<keyword evidence="3" id="KW-0472">Membrane</keyword>
<dbReference type="AlphaFoldDB" id="A0A2T0VTT1"/>
<evidence type="ECO:0000256" key="1">
    <source>
        <dbReference type="ARBA" id="ARBA00023224"/>
    </source>
</evidence>
<organism evidence="5 6">
    <name type="scientific">Alkalibacterium olivapovliticus</name>
    <dbReference type="NCBI Taxonomy" id="99907"/>
    <lineage>
        <taxon>Bacteria</taxon>
        <taxon>Bacillati</taxon>
        <taxon>Bacillota</taxon>
        <taxon>Bacilli</taxon>
        <taxon>Lactobacillales</taxon>
        <taxon>Carnobacteriaceae</taxon>
        <taxon>Alkalibacterium</taxon>
    </lineage>
</organism>
<accession>A0A2T0VTT1</accession>
<dbReference type="PROSITE" id="PS50111">
    <property type="entry name" value="CHEMOTAXIS_TRANSDUC_2"/>
    <property type="match status" value="1"/>
</dbReference>
<dbReference type="Gene3D" id="3.30.450.20">
    <property type="entry name" value="PAS domain"/>
    <property type="match status" value="2"/>
</dbReference>
<dbReference type="RefSeq" id="WP_170068909.1">
    <property type="nucleotide sequence ID" value="NZ_PVTO01000040.1"/>
</dbReference>
<evidence type="ECO:0000256" key="2">
    <source>
        <dbReference type="PROSITE-ProRule" id="PRU00284"/>
    </source>
</evidence>
<sequence length="689" mass="75252">MKKIKGRNKNTGPKKKSIRSRVIVLFTLLVLLPIIVVSGVLFYRMDQAVTRRVLREQQEATSRIVNLMEEAGEEASNSLIAVAALQDITQVSALEDTSQLEELLLIVQSASQYISDMFLFVPGGNSIGTLSDSALESTSSEWAAGATEAEGEIYFSEPYTDVVSGATTMAAAVEITQEDGQSSILGVQLDMQSIADIIEDSQIGETGYPFVITEAGYWQFTRDSALAGLNVSDQSIFTEAVNASGEIYNDFNNRSFPIYYERVQEMDLIVYGAVTSEEMAVEQNLFLNSSLRVLLISSVGAIGLAVLIANYLVSITHTLRGALLGIQDGDLKTRINSFKSRKKLAKGNKTQKIKKEKGIQPNGHELHQIGWSFNTAVSAFQVTVKDIQMRAKSVDELAYDLSEITEQTKHATEEVSETIQSIAQASGVQTKDTQNTVTLMEALSENVTRISSNMNEVGRHADETVLALGENDQNMAMVNNTWNDTINSFNHLKGDISTVDERVQDVEKILKAIHTISEQTNLLALNASIEAARAGEAGRGFSVVAEEIRKLAEQSNASSEMIADIIHVIQKDSKDMVKTVDQVLEDSSKQTASLKDVTQTNESISLKIQELAKHISHSLQLTGLVEKDKEEVVNALDSIEASAEENAAGTEQVSANIEEILASMEEFAVSIDQLKDLASGLRESTNQFS</sequence>
<dbReference type="Pfam" id="PF00015">
    <property type="entry name" value="MCPsignal"/>
    <property type="match status" value="1"/>
</dbReference>